<evidence type="ECO:0000256" key="4">
    <source>
        <dbReference type="ARBA" id="ARBA00020831"/>
    </source>
</evidence>
<comment type="subcellular location">
    <subcellularLocation>
        <location evidence="1 12">Endoplasmic reticulum membrane</location>
        <topology evidence="1 12">Multi-pass membrane protein</topology>
    </subcellularLocation>
</comment>
<sequence length="896" mass="101933">MPRGRSRDADVTRLILLGIIFHLVYALSIFDIYFRSPLVHGMTPQQQKGEPPAKRLVLIVGDGLRADKFYEKDSAEGTRAPFLRSIIEEKGSFGVSHTRVPTESRPGHVALIAGFYEDPSAVTKGWKRNPVEFDSFFNESRYTWAFGSPDILPMFADNVEHIFMEMYDPEAEDFAAGGSHLDTWVFDRVREMFKRAEGNQTIAEMMHEERIVFFLHLLGIDTNGHAYRPYSEEYYDNIRLVDKGVQDIVAIFEDYYRDNRTSFIFTADHGMSNKGSHGDGEKANTETPIVAWGAGVNGPRMNRGDHSFTPPEWDVSGWMSMDVNQADIAPLMVGFCQCQAQIVQSTLIGVPPPLNNVGVLPIGYLNTSEEYKIQSLWTNAKQILEQFKVKSESKKRTSLWFQPFKPLEFSQSIEYEIIKQIADREYKEAEVSCRRLIASSLDGLYYFQTYDWLLLLSVVSAGYIGWIAFVLLFLADRFVYLDQSKKTLNVTTVLSFLIFAIYLALQQSPYMYYLYVWFPCYFWSHLFNSHNRIREYLNFGSNLMRNLKSFLLAIVALVETLVVSFFYREILSLVFLSLAPWPLLHGHPNLRKVGLFWAATCTVTALFPLIPADNGANLSLSLLGGLVMTFLAFMSQTRYFYSLFNHKPRLERERIRSILKILLIPLSIVVVFSTEMSLQRKEGLPILNQQLNKHSVAAFPMMATLPPFHLDTLSSLFVTLAPTYVLLSISGSSQTAQWQGHFEHPNSDGHIGGCPNQSSLCLAAFFGTGNIASISSFEISSAFRFTTVFEPFLMTSLLVWKVIIPFALVALVFRVMSRRLRIFETGSLLLVVAFSDIMSLTFLFLIKTDGSWKDIGTSISHFAVSNAYILIQLLLFWATDIALIQMQVVERQEKFL</sequence>
<dbReference type="SUPFAM" id="SSF53649">
    <property type="entry name" value="Alkaline phosphatase-like"/>
    <property type="match status" value="1"/>
</dbReference>
<feature type="transmembrane region" description="Helical" evidence="12">
    <location>
        <begin position="866"/>
        <end position="884"/>
    </location>
</feature>
<feature type="transmembrane region" description="Helical" evidence="12">
    <location>
        <begin position="452"/>
        <end position="475"/>
    </location>
</feature>
<feature type="domain" description="GPI ethanolamine phosphate transferase 1 C-terminal" evidence="14">
    <location>
        <begin position="760"/>
        <end position="851"/>
    </location>
</feature>
<feature type="transmembrane region" description="Helical" evidence="12">
    <location>
        <begin position="12"/>
        <end position="34"/>
    </location>
</feature>
<evidence type="ECO:0000256" key="12">
    <source>
        <dbReference type="RuleBase" id="RU367138"/>
    </source>
</evidence>
<dbReference type="InParanoid" id="A0A2P6P0H0"/>
<evidence type="ECO:0000256" key="9">
    <source>
        <dbReference type="ARBA" id="ARBA00022989"/>
    </source>
</evidence>
<keyword evidence="10 12" id="KW-0472">Membrane</keyword>
<evidence type="ECO:0000256" key="6">
    <source>
        <dbReference type="ARBA" id="ARBA00022679"/>
    </source>
</evidence>
<comment type="caution">
    <text evidence="15">The sequence shown here is derived from an EMBL/GenBank/DDBJ whole genome shotgun (WGS) entry which is preliminary data.</text>
</comment>
<dbReference type="OrthoDB" id="2748310at2759"/>
<dbReference type="EC" id="2.-.-.-" evidence="12"/>
<evidence type="ECO:0000259" key="14">
    <source>
        <dbReference type="Pfam" id="PF04987"/>
    </source>
</evidence>
<organism evidence="15 16">
    <name type="scientific">Planoprotostelium fungivorum</name>
    <dbReference type="NCBI Taxonomy" id="1890364"/>
    <lineage>
        <taxon>Eukaryota</taxon>
        <taxon>Amoebozoa</taxon>
        <taxon>Evosea</taxon>
        <taxon>Variosea</taxon>
        <taxon>Cavosteliida</taxon>
        <taxon>Cavosteliaceae</taxon>
        <taxon>Planoprotostelium</taxon>
    </lineage>
</organism>
<comment type="function">
    <text evidence="12">Ethanolamine phosphate transferase involved in glycosylphosphatidylinositol-anchor biosynthesis. Transfers ethanolamine phosphate to the first alpha-1,4-linked mannose of the glycosylphosphatidylinositol precursor of GPI-anchor.</text>
</comment>
<dbReference type="InterPro" id="IPR000917">
    <property type="entry name" value="Sulfatase_N"/>
</dbReference>
<dbReference type="FunFam" id="3.40.720.10:FF:000015">
    <property type="entry name" value="GPI ethanolamine phosphate transferase 1"/>
    <property type="match status" value="1"/>
</dbReference>
<keyword evidence="9 12" id="KW-1133">Transmembrane helix</keyword>
<evidence type="ECO:0000256" key="11">
    <source>
        <dbReference type="ARBA" id="ARBA00023180"/>
    </source>
</evidence>
<dbReference type="UniPathway" id="UPA00196"/>
<dbReference type="CDD" id="cd16020">
    <property type="entry name" value="GPI_EPT_1"/>
    <property type="match status" value="1"/>
</dbReference>
<evidence type="ECO:0000256" key="10">
    <source>
        <dbReference type="ARBA" id="ARBA00023136"/>
    </source>
</evidence>
<dbReference type="Proteomes" id="UP000241769">
    <property type="component" value="Unassembled WGS sequence"/>
</dbReference>
<accession>A0A2P6P0H0</accession>
<feature type="transmembrane region" description="Helical" evidence="12">
    <location>
        <begin position="593"/>
        <end position="610"/>
    </location>
</feature>
<feature type="transmembrane region" description="Helical" evidence="12">
    <location>
        <begin position="828"/>
        <end position="846"/>
    </location>
</feature>
<feature type="transmembrane region" description="Helical" evidence="12">
    <location>
        <begin position="547"/>
        <end position="564"/>
    </location>
</feature>
<protein>
    <recommendedName>
        <fullName evidence="4 12">GPI ethanolamine phosphate transferase 1</fullName>
        <ecNumber evidence="12">2.-.-.-</ecNumber>
    </recommendedName>
</protein>
<feature type="transmembrane region" description="Helical" evidence="12">
    <location>
        <begin position="487"/>
        <end position="504"/>
    </location>
</feature>
<dbReference type="FunCoup" id="A0A2P6P0H0">
    <property type="interactions" value="455"/>
</dbReference>
<keyword evidence="16" id="KW-1185">Reference proteome</keyword>
<dbReference type="PANTHER" id="PTHR12250">
    <property type="entry name" value="PHOSPHATIDYLINOSITOL GLYCAN, CLASS N"/>
    <property type="match status" value="1"/>
</dbReference>
<feature type="domain" description="GPI ethanolamine phosphate transferase 1 C-terminal" evidence="14">
    <location>
        <begin position="443"/>
        <end position="730"/>
    </location>
</feature>
<dbReference type="GO" id="GO:0006506">
    <property type="term" value="P:GPI anchor biosynthetic process"/>
    <property type="evidence" value="ECO:0007669"/>
    <property type="project" value="UniProtKB-UniPathway"/>
</dbReference>
<evidence type="ECO:0000256" key="8">
    <source>
        <dbReference type="ARBA" id="ARBA00022824"/>
    </source>
</evidence>
<proteinExistence type="inferred from homology"/>
<dbReference type="GO" id="GO:0051377">
    <property type="term" value="F:mannose-ethanolamine phosphotransferase activity"/>
    <property type="evidence" value="ECO:0007669"/>
    <property type="project" value="UniProtKB-UniRule"/>
</dbReference>
<dbReference type="GO" id="GO:0005789">
    <property type="term" value="C:endoplasmic reticulum membrane"/>
    <property type="evidence" value="ECO:0007669"/>
    <property type="project" value="UniProtKB-SubCell"/>
</dbReference>
<name>A0A2P6P0H0_9EUKA</name>
<feature type="transmembrane region" description="Helical" evidence="12">
    <location>
        <begin position="510"/>
        <end position="527"/>
    </location>
</feature>
<dbReference type="AlphaFoldDB" id="A0A2P6P0H0"/>
<comment type="pathway">
    <text evidence="2 12">Glycolipid biosynthesis; glycosylphosphatidylinositol-anchor biosynthesis.</text>
</comment>
<feature type="transmembrane region" description="Helical" evidence="12">
    <location>
        <begin position="797"/>
        <end position="816"/>
    </location>
</feature>
<feature type="domain" description="Sulfatase N-terminal" evidence="13">
    <location>
        <begin position="177"/>
        <end position="307"/>
    </location>
</feature>
<dbReference type="InterPro" id="IPR037671">
    <property type="entry name" value="PIGN_N"/>
</dbReference>
<dbReference type="Pfam" id="PF00884">
    <property type="entry name" value="Sulfatase"/>
    <property type="match status" value="1"/>
</dbReference>
<dbReference type="InterPro" id="IPR017850">
    <property type="entry name" value="Alkaline_phosphatase_core_sf"/>
</dbReference>
<keyword evidence="11" id="KW-0325">Glycoprotein</keyword>
<feature type="transmembrane region" description="Helical" evidence="12">
    <location>
        <begin position="655"/>
        <end position="674"/>
    </location>
</feature>
<reference evidence="15 16" key="1">
    <citation type="journal article" date="2018" name="Genome Biol. Evol.">
        <title>Multiple Roots of Fruiting Body Formation in Amoebozoa.</title>
        <authorList>
            <person name="Hillmann F."/>
            <person name="Forbes G."/>
            <person name="Novohradska S."/>
            <person name="Ferling I."/>
            <person name="Riege K."/>
            <person name="Groth M."/>
            <person name="Westermann M."/>
            <person name="Marz M."/>
            <person name="Spaller T."/>
            <person name="Winckler T."/>
            <person name="Schaap P."/>
            <person name="Glockner G."/>
        </authorList>
    </citation>
    <scope>NUCLEOTIDE SEQUENCE [LARGE SCALE GENOMIC DNA]</scope>
    <source>
        <strain evidence="15 16">Jena</strain>
    </source>
</reference>
<evidence type="ECO:0000259" key="13">
    <source>
        <dbReference type="Pfam" id="PF00884"/>
    </source>
</evidence>
<dbReference type="PANTHER" id="PTHR12250:SF0">
    <property type="entry name" value="GPI ETHANOLAMINE PHOSPHATE TRANSFERASE 1"/>
    <property type="match status" value="1"/>
</dbReference>
<evidence type="ECO:0000256" key="2">
    <source>
        <dbReference type="ARBA" id="ARBA00004687"/>
    </source>
</evidence>
<dbReference type="InterPro" id="IPR017852">
    <property type="entry name" value="GPI_EtnP_transferase_1_C"/>
</dbReference>
<feature type="transmembrane region" description="Helical" evidence="12">
    <location>
        <begin position="760"/>
        <end position="777"/>
    </location>
</feature>
<gene>
    <name evidence="15" type="ORF">PROFUN_00031</name>
</gene>
<evidence type="ECO:0000256" key="1">
    <source>
        <dbReference type="ARBA" id="ARBA00004477"/>
    </source>
</evidence>
<evidence type="ECO:0000313" key="15">
    <source>
        <dbReference type="EMBL" id="PRP89689.1"/>
    </source>
</evidence>
<dbReference type="EMBL" id="MDYQ01000001">
    <property type="protein sequence ID" value="PRP89689.1"/>
    <property type="molecule type" value="Genomic_DNA"/>
</dbReference>
<dbReference type="STRING" id="1890364.A0A2P6P0H0"/>
<evidence type="ECO:0000256" key="3">
    <source>
        <dbReference type="ARBA" id="ARBA00008400"/>
    </source>
</evidence>
<dbReference type="Pfam" id="PF04987">
    <property type="entry name" value="PigN"/>
    <property type="match status" value="2"/>
</dbReference>
<keyword evidence="6 12" id="KW-0808">Transferase</keyword>
<dbReference type="InterPro" id="IPR007070">
    <property type="entry name" value="GPI_EtnP_transferase_1"/>
</dbReference>
<feature type="transmembrane region" description="Helical" evidence="12">
    <location>
        <begin position="616"/>
        <end position="634"/>
    </location>
</feature>
<keyword evidence="7 12" id="KW-0812">Transmembrane</keyword>
<dbReference type="Gene3D" id="3.40.720.10">
    <property type="entry name" value="Alkaline Phosphatase, subunit A"/>
    <property type="match status" value="1"/>
</dbReference>
<evidence type="ECO:0000256" key="7">
    <source>
        <dbReference type="ARBA" id="ARBA00022692"/>
    </source>
</evidence>
<keyword evidence="8 12" id="KW-0256">Endoplasmic reticulum</keyword>
<keyword evidence="5 12" id="KW-0337">GPI-anchor biosynthesis</keyword>
<evidence type="ECO:0000256" key="5">
    <source>
        <dbReference type="ARBA" id="ARBA00022502"/>
    </source>
</evidence>
<comment type="similarity">
    <text evidence="3 12">Belongs to the PIGG/PIGN/PIGO family. PIGN subfamily.</text>
</comment>
<evidence type="ECO:0000313" key="16">
    <source>
        <dbReference type="Proteomes" id="UP000241769"/>
    </source>
</evidence>